<comment type="caution">
    <text evidence="1">The sequence shown here is derived from an EMBL/GenBank/DDBJ whole genome shotgun (WGS) entry which is preliminary data.</text>
</comment>
<evidence type="ECO:0000313" key="2">
    <source>
        <dbReference type="Proteomes" id="UP000256988"/>
    </source>
</evidence>
<accession>A0A3D9E730</accession>
<sequence length="372" mass="42353">MDEEKSFELRYVGARYDGGRLPVDVLSDLGAFRDLLVAFAKDDWKSRNTDRERVPKGFDKSLTFSLTSIEEGSARPQLQWDRDAAQAALPGFSHEIDEILENAYDKLLHLIETADQAANDISLSSSHVRALNKFGAKLRPGERIEFKQRSNASNVIYLDTSKRRTLITRVHETYQLRYESVGTFIGLNVHEQCIYVRTTDRGDIKIPIAHDRIIDEFDGKILSEIQFDLNLELDHHDNVKNVLDVYSAELIDANTGRNSEFFKELAEIARLEEGWLDGEGESISRTAIETTKLVLKSTEDLPANYKIFPTEQAGILLEFKQTDWAYSLEIAKSGSLHIVGVKIGSPENYESEIFEKFSKEFEVEMHTRILSV</sequence>
<proteinExistence type="predicted"/>
<name>A0A3D9E730_ECTOL</name>
<reference evidence="1 2" key="1">
    <citation type="submission" date="2018-07" db="EMBL/GenBank/DDBJ databases">
        <title>Genome sequencing of rice bacterial endophytes.</title>
        <authorList>
            <person name="Venturi V."/>
        </authorList>
    </citation>
    <scope>NUCLEOTIDE SEQUENCE [LARGE SCALE GENOMIC DNA]</scope>
    <source>
        <strain evidence="1 2">AG1002</strain>
    </source>
</reference>
<dbReference type="Proteomes" id="UP000256988">
    <property type="component" value="Unassembled WGS sequence"/>
</dbReference>
<protein>
    <submittedName>
        <fullName evidence="1">Uncharacterized protein</fullName>
    </submittedName>
</protein>
<dbReference type="AlphaFoldDB" id="A0A3D9E730"/>
<organism evidence="1 2">
    <name type="scientific">Ectopseudomonas oleovorans</name>
    <name type="common">Pseudomonas oleovorans</name>
    <dbReference type="NCBI Taxonomy" id="301"/>
    <lineage>
        <taxon>Bacteria</taxon>
        <taxon>Pseudomonadati</taxon>
        <taxon>Pseudomonadota</taxon>
        <taxon>Gammaproteobacteria</taxon>
        <taxon>Pseudomonadales</taxon>
        <taxon>Pseudomonadaceae</taxon>
        <taxon>Ectopseudomonas</taxon>
    </lineage>
</organism>
<dbReference type="EMBL" id="QRDL01000011">
    <property type="protein sequence ID" value="REC98882.1"/>
    <property type="molecule type" value="Genomic_DNA"/>
</dbReference>
<gene>
    <name evidence="1" type="ORF">DFO60_4835</name>
</gene>
<evidence type="ECO:0000313" key="1">
    <source>
        <dbReference type="EMBL" id="REC98882.1"/>
    </source>
</evidence>